<reference evidence="3 4" key="1">
    <citation type="submission" date="2016-10" db="EMBL/GenBank/DDBJ databases">
        <authorList>
            <person name="de Groot N.N."/>
        </authorList>
    </citation>
    <scope>NUCLEOTIDE SEQUENCE [LARGE SCALE GENOMIC DNA]</scope>
    <source>
        <strain evidence="3 4">CGMCC 4.3510</strain>
    </source>
</reference>
<feature type="domain" description="Serine aminopeptidase S33" evidence="2">
    <location>
        <begin position="155"/>
        <end position="247"/>
    </location>
</feature>
<dbReference type="EMBL" id="FONG01000004">
    <property type="protein sequence ID" value="SFE60282.1"/>
    <property type="molecule type" value="Genomic_DNA"/>
</dbReference>
<dbReference type="GO" id="GO:0016787">
    <property type="term" value="F:hydrolase activity"/>
    <property type="evidence" value="ECO:0007669"/>
    <property type="project" value="UniProtKB-KW"/>
</dbReference>
<gene>
    <name evidence="3" type="ORF">SAMN05216251_10440</name>
</gene>
<accession>A0A1I2BWD0</accession>
<dbReference type="RefSeq" id="WP_107416944.1">
    <property type="nucleotide sequence ID" value="NZ_FONG01000004.1"/>
</dbReference>
<feature type="region of interest" description="Disordered" evidence="1">
    <location>
        <begin position="1"/>
        <end position="21"/>
    </location>
</feature>
<proteinExistence type="predicted"/>
<keyword evidence="4" id="KW-1185">Reference proteome</keyword>
<name>A0A1I2BWD0_9ACTN</name>
<organism evidence="3 4">
    <name type="scientific">Actinacidiphila alni</name>
    <dbReference type="NCBI Taxonomy" id="380248"/>
    <lineage>
        <taxon>Bacteria</taxon>
        <taxon>Bacillati</taxon>
        <taxon>Actinomycetota</taxon>
        <taxon>Actinomycetes</taxon>
        <taxon>Kitasatosporales</taxon>
        <taxon>Streptomycetaceae</taxon>
        <taxon>Actinacidiphila</taxon>
    </lineage>
</organism>
<evidence type="ECO:0000313" key="4">
    <source>
        <dbReference type="Proteomes" id="UP000199323"/>
    </source>
</evidence>
<evidence type="ECO:0000313" key="3">
    <source>
        <dbReference type="EMBL" id="SFE60282.1"/>
    </source>
</evidence>
<dbReference type="STRING" id="380248.SAMN05216251_10440"/>
<dbReference type="OrthoDB" id="9806902at2"/>
<dbReference type="InterPro" id="IPR029058">
    <property type="entry name" value="AB_hydrolase_fold"/>
</dbReference>
<keyword evidence="3" id="KW-0378">Hydrolase</keyword>
<evidence type="ECO:0000259" key="2">
    <source>
        <dbReference type="Pfam" id="PF12146"/>
    </source>
</evidence>
<protein>
    <submittedName>
        <fullName evidence="3">Lysophospholipase, alpha-beta hydrolase superfamily</fullName>
    </submittedName>
</protein>
<dbReference type="AlphaFoldDB" id="A0A1I2BWD0"/>
<dbReference type="SUPFAM" id="SSF53474">
    <property type="entry name" value="alpha/beta-Hydrolases"/>
    <property type="match status" value="1"/>
</dbReference>
<sequence length="281" mass="28068">MSAVAAGAPETTGDPARASVAGITGDPVHSLVSAQPDGVGTPGSWYPAAGLAHRGTVVLLPGRGEHPGVYERFGRRLAADAYVVHVLDVPEDRDAGAVAAAVDVVGVGAAEPLVLAGSDTGALRALAAAGRTAVPPAGLLLAGVPQPEAAGGWDDELSVRTACPTHRGRLDGDPLFVPGALSSPIPAALSDAAEAALAAGPALPALVLHGAADPVSAPATGRALASRLPAATLATVTDGRHDVLNDIQHRSVAALVVQWLERLRLSPSLPPVLTVEPPRPE</sequence>
<evidence type="ECO:0000256" key="1">
    <source>
        <dbReference type="SAM" id="MobiDB-lite"/>
    </source>
</evidence>
<dbReference type="Gene3D" id="3.40.50.1820">
    <property type="entry name" value="alpha/beta hydrolase"/>
    <property type="match status" value="1"/>
</dbReference>
<dbReference type="Pfam" id="PF12146">
    <property type="entry name" value="Hydrolase_4"/>
    <property type="match status" value="1"/>
</dbReference>
<dbReference type="Proteomes" id="UP000199323">
    <property type="component" value="Unassembled WGS sequence"/>
</dbReference>
<dbReference type="InterPro" id="IPR022742">
    <property type="entry name" value="Hydrolase_4"/>
</dbReference>